<dbReference type="HOGENOM" id="CLU_1194038_0_0_11"/>
<accession>G4CXS1</accession>
<feature type="transmembrane region" description="Helical" evidence="1">
    <location>
        <begin position="204"/>
        <end position="227"/>
    </location>
</feature>
<gene>
    <name evidence="2" type="ORF">HMPREF9153_1328</name>
</gene>
<feature type="transmembrane region" description="Helical" evidence="1">
    <location>
        <begin position="162"/>
        <end position="184"/>
    </location>
</feature>
<feature type="transmembrane region" description="Helical" evidence="1">
    <location>
        <begin position="7"/>
        <end position="27"/>
    </location>
</feature>
<organism evidence="2 3">
    <name type="scientific">Cutibacterium avidum ATCC 25577</name>
    <dbReference type="NCBI Taxonomy" id="997355"/>
    <lineage>
        <taxon>Bacteria</taxon>
        <taxon>Bacillati</taxon>
        <taxon>Actinomycetota</taxon>
        <taxon>Actinomycetes</taxon>
        <taxon>Propionibacteriales</taxon>
        <taxon>Propionibacteriaceae</taxon>
        <taxon>Cutibacterium</taxon>
    </lineage>
</organism>
<dbReference type="EMBL" id="AGBA01000013">
    <property type="protein sequence ID" value="EGY77785.1"/>
    <property type="molecule type" value="Genomic_DNA"/>
</dbReference>
<keyword evidence="3" id="KW-1185">Reference proteome</keyword>
<protein>
    <submittedName>
        <fullName evidence="2">Uncharacterized protein</fullName>
    </submittedName>
</protein>
<evidence type="ECO:0000313" key="2">
    <source>
        <dbReference type="EMBL" id="EGY77785.1"/>
    </source>
</evidence>
<dbReference type="Proteomes" id="UP000005332">
    <property type="component" value="Unassembled WGS sequence"/>
</dbReference>
<dbReference type="PATRIC" id="fig|997355.3.peg.1307"/>
<feature type="transmembrane region" description="Helical" evidence="1">
    <location>
        <begin position="88"/>
        <end position="110"/>
    </location>
</feature>
<name>G4CXS1_9ACTN</name>
<evidence type="ECO:0000313" key="3">
    <source>
        <dbReference type="Proteomes" id="UP000005332"/>
    </source>
</evidence>
<dbReference type="Pfam" id="PF20108">
    <property type="entry name" value="DUF6498"/>
    <property type="match status" value="1"/>
</dbReference>
<keyword evidence="1" id="KW-1133">Transmembrane helix</keyword>
<sequence length="241" mass="25626">MTRRSLTTYGAIVVYNLFTVVGVVLFGWPVGNILLLGWCENVMFVIAAALANGRLRRESRRTGEPIPVDPSAWRIDNGMNLDATASPLSYLLANLFFLVVHLGFAGALALLLGVQLTVTAAGVPFVLAVLRHVVEGTNDSLGDPDVRRAKDLRAARDANRRVVVQHVFIIVAGGLSIAMLNLGGDHLGGFSGSGHVSVEDIRDVVALAVLVLYVAAKIIVEVLIAWARDHVTPTSSLSAAA</sequence>
<keyword evidence="1" id="KW-0812">Transmembrane</keyword>
<comment type="caution">
    <text evidence="2">The sequence shown here is derived from an EMBL/GenBank/DDBJ whole genome shotgun (WGS) entry which is preliminary data.</text>
</comment>
<reference evidence="2 3" key="1">
    <citation type="submission" date="2011-06" db="EMBL/GenBank/DDBJ databases">
        <authorList>
            <person name="Muzny D."/>
            <person name="Qin X."/>
            <person name="Deng J."/>
            <person name="Jiang H."/>
            <person name="Liu Y."/>
            <person name="Qu J."/>
            <person name="Song X.-Z."/>
            <person name="Zhang L."/>
            <person name="Thornton R."/>
            <person name="Coyle M."/>
            <person name="Francisco L."/>
            <person name="Jackson L."/>
            <person name="Javaid M."/>
            <person name="Korchina V."/>
            <person name="Kovar C."/>
            <person name="Mata R."/>
            <person name="Mathew T."/>
            <person name="Ngo R."/>
            <person name="Nguyen L."/>
            <person name="Nguyen N."/>
            <person name="Okwuonu G."/>
            <person name="Ongeri F."/>
            <person name="Pham C."/>
            <person name="Simmons D."/>
            <person name="Wilczek-Boney K."/>
            <person name="Hale W."/>
            <person name="Jakkamsetti A."/>
            <person name="Pham P."/>
            <person name="Ruth R."/>
            <person name="San Lucas F."/>
            <person name="Warren J."/>
            <person name="Zhang J."/>
            <person name="Zhao Z."/>
            <person name="Zhou C."/>
            <person name="Zhu D."/>
            <person name="Lee S."/>
            <person name="Bess C."/>
            <person name="Blankenburg K."/>
            <person name="Forbes L."/>
            <person name="Fu Q."/>
            <person name="Gubbala S."/>
            <person name="Hirani K."/>
            <person name="Jayaseelan J.C."/>
            <person name="Lara F."/>
            <person name="Munidasa M."/>
            <person name="Palculict T."/>
            <person name="Patil S."/>
            <person name="Pu L.-L."/>
            <person name="Saada N."/>
            <person name="Tang L."/>
            <person name="Weissenberger G."/>
            <person name="Zhu Y."/>
            <person name="Hemphill L."/>
            <person name="Shang Y."/>
            <person name="Youmans B."/>
            <person name="Ayvaz T."/>
            <person name="Ross M."/>
            <person name="Santibanez J."/>
            <person name="Aqrawi P."/>
            <person name="Gross S."/>
            <person name="Joshi V."/>
            <person name="Fowler G."/>
            <person name="Nazareth L."/>
            <person name="Reid J."/>
            <person name="Worley K."/>
            <person name="Petrosino J."/>
            <person name="Highlander S."/>
            <person name="Gibbs R."/>
        </authorList>
    </citation>
    <scope>NUCLEOTIDE SEQUENCE [LARGE SCALE GENOMIC DNA]</scope>
    <source>
        <strain evidence="2 3">ATCC 25577</strain>
    </source>
</reference>
<proteinExistence type="predicted"/>
<dbReference type="RefSeq" id="WP_004810426.1">
    <property type="nucleotide sequence ID" value="NZ_JH165054.1"/>
</dbReference>
<keyword evidence="1" id="KW-0472">Membrane</keyword>
<evidence type="ECO:0000256" key="1">
    <source>
        <dbReference type="SAM" id="Phobius"/>
    </source>
</evidence>
<dbReference type="AlphaFoldDB" id="G4CXS1"/>
<dbReference type="InterPro" id="IPR045466">
    <property type="entry name" value="DUF6498"/>
</dbReference>